<keyword evidence="2" id="KW-1185">Reference proteome</keyword>
<protein>
    <submittedName>
        <fullName evidence="1">Virion structural protein</fullName>
    </submittedName>
</protein>
<evidence type="ECO:0000313" key="2">
    <source>
        <dbReference type="Proteomes" id="UP000221376"/>
    </source>
</evidence>
<dbReference type="Proteomes" id="UP000221376">
    <property type="component" value="Segment"/>
</dbReference>
<evidence type="ECO:0000313" key="1">
    <source>
        <dbReference type="EMBL" id="AME18043.1"/>
    </source>
</evidence>
<organism evidence="1 2">
    <name type="scientific">Pseudomonas phage AAT-1</name>
    <dbReference type="NCBI Taxonomy" id="1775248"/>
    <lineage>
        <taxon>Viruses</taxon>
        <taxon>Duplodnaviria</taxon>
        <taxon>Heunggongvirae</taxon>
        <taxon>Uroviricota</taxon>
        <taxon>Caudoviricetes</taxon>
        <taxon>Mesyanzhinovviridae</taxon>
        <taxon>Bradleyvirinae</taxon>
        <taxon>Pamexvirus</taxon>
        <taxon>Pamexvirus AAT1</taxon>
    </lineage>
</organism>
<reference evidence="1" key="1">
    <citation type="submission" date="2016-06" db="EMBL/GenBank/DDBJ databases">
        <title>Complete Genome Sequence of Pseudomonas aeruginosa Phage AAT-1.</title>
        <authorList>
            <person name="Andrade-Dominguez A."/>
            <person name="Kolter R."/>
        </authorList>
    </citation>
    <scope>NUCLEOTIDE SEQUENCE [LARGE SCALE GENOMIC DNA]</scope>
</reference>
<gene>
    <name evidence="1" type="ORF">AAT1_02018</name>
</gene>
<sequence>MAFDYAAVREEAKAILDEFGGQMTVRRYTDTSNAVAGTVSRVVSQEQTLTAVILPASQGTLEAFDVRFMSDLLDSTDVRFTIMSASGAAFTPAPKDEVEFWEDGKWQVMGCTPLNVNGTPVIFSVGLKRP</sequence>
<dbReference type="EMBL" id="KU204984">
    <property type="protein sequence ID" value="AME18043.1"/>
    <property type="molecule type" value="Genomic_DNA"/>
</dbReference>
<proteinExistence type="predicted"/>
<name>A0A125SA47_9CAUD</name>
<accession>A0A125SA47</accession>